<evidence type="ECO:0000313" key="3">
    <source>
        <dbReference type="Proteomes" id="UP001589870"/>
    </source>
</evidence>
<dbReference type="EMBL" id="JBHMQT010000021">
    <property type="protein sequence ID" value="MFC0863051.1"/>
    <property type="molecule type" value="Genomic_DNA"/>
</dbReference>
<reference evidence="2 3" key="1">
    <citation type="submission" date="2024-09" db="EMBL/GenBank/DDBJ databases">
        <authorList>
            <person name="Sun Q."/>
            <person name="Mori K."/>
        </authorList>
    </citation>
    <scope>NUCLEOTIDE SEQUENCE [LARGE SCALE GENOMIC DNA]</scope>
    <source>
        <strain evidence="2 3">TBRC 1851</strain>
    </source>
</reference>
<sequence length="143" mass="14976">MRRFRTSAAAVSALLALAVIVPASAANADTTVIQNNVPECTANLTEPTLDGETMSLTGTVTCAEGYGGWGWLWFDTDGRTPIPRDGVGIIEFERPSQIAQLTVVAPCASGKYRTHLIISLGTTSGSGNLGYNEAVTDPVTITC</sequence>
<evidence type="ECO:0000256" key="1">
    <source>
        <dbReference type="SAM" id="SignalP"/>
    </source>
</evidence>
<accession>A0ABV6U7F4</accession>
<comment type="caution">
    <text evidence="2">The sequence shown here is derived from an EMBL/GenBank/DDBJ whole genome shotgun (WGS) entry which is preliminary data.</text>
</comment>
<feature type="chain" id="PRO_5046162492" description="Ig-like domain-containing protein" evidence="1">
    <location>
        <begin position="26"/>
        <end position="143"/>
    </location>
</feature>
<keyword evidence="1" id="KW-0732">Signal</keyword>
<dbReference type="Proteomes" id="UP001589870">
    <property type="component" value="Unassembled WGS sequence"/>
</dbReference>
<evidence type="ECO:0000313" key="2">
    <source>
        <dbReference type="EMBL" id="MFC0863051.1"/>
    </source>
</evidence>
<protein>
    <recommendedName>
        <fullName evidence="4">Ig-like domain-containing protein</fullName>
    </recommendedName>
</protein>
<gene>
    <name evidence="2" type="ORF">ACFHYQ_12180</name>
</gene>
<organism evidence="2 3">
    <name type="scientific">Sphaerimonospora cavernae</name>
    <dbReference type="NCBI Taxonomy" id="1740611"/>
    <lineage>
        <taxon>Bacteria</taxon>
        <taxon>Bacillati</taxon>
        <taxon>Actinomycetota</taxon>
        <taxon>Actinomycetes</taxon>
        <taxon>Streptosporangiales</taxon>
        <taxon>Streptosporangiaceae</taxon>
        <taxon>Sphaerimonospora</taxon>
    </lineage>
</organism>
<dbReference type="RefSeq" id="WP_394301217.1">
    <property type="nucleotide sequence ID" value="NZ_JBHMQT010000021.1"/>
</dbReference>
<feature type="signal peptide" evidence="1">
    <location>
        <begin position="1"/>
        <end position="25"/>
    </location>
</feature>
<keyword evidence="3" id="KW-1185">Reference proteome</keyword>
<name>A0ABV6U7F4_9ACTN</name>
<proteinExistence type="predicted"/>
<evidence type="ECO:0008006" key="4">
    <source>
        <dbReference type="Google" id="ProtNLM"/>
    </source>
</evidence>